<dbReference type="PROSITE" id="PS51296">
    <property type="entry name" value="RIESKE"/>
    <property type="match status" value="1"/>
</dbReference>
<dbReference type="Pfam" id="PF00355">
    <property type="entry name" value="Rieske"/>
    <property type="match status" value="1"/>
</dbReference>
<dbReference type="SUPFAM" id="SSF50022">
    <property type="entry name" value="ISP domain"/>
    <property type="match status" value="1"/>
</dbReference>
<evidence type="ECO:0000256" key="4">
    <source>
        <dbReference type="ARBA" id="ARBA00023004"/>
    </source>
</evidence>
<dbReference type="RefSeq" id="WP_264324499.1">
    <property type="nucleotide sequence ID" value="NZ_JADEXQ010000020.1"/>
</dbReference>
<proteinExistence type="predicted"/>
<dbReference type="InterPro" id="IPR017941">
    <property type="entry name" value="Rieske_2Fe-2S"/>
</dbReference>
<evidence type="ECO:0000259" key="7">
    <source>
        <dbReference type="PROSITE" id="PS51296"/>
    </source>
</evidence>
<dbReference type="InterPro" id="IPR036922">
    <property type="entry name" value="Rieske_2Fe-2S_sf"/>
</dbReference>
<dbReference type="PANTHER" id="PTHR21266">
    <property type="entry name" value="IRON-SULFUR DOMAIN CONTAINING PROTEIN"/>
    <property type="match status" value="1"/>
</dbReference>
<dbReference type="CDD" id="cd03469">
    <property type="entry name" value="Rieske_RO_Alpha_N"/>
    <property type="match status" value="1"/>
</dbReference>
<feature type="region of interest" description="Disordered" evidence="6">
    <location>
        <begin position="1"/>
        <end position="29"/>
    </location>
</feature>
<protein>
    <submittedName>
        <fullName evidence="8">Aromatic ring-hydroxylating dioxygenase subunit alpha</fullName>
    </submittedName>
</protein>
<evidence type="ECO:0000256" key="6">
    <source>
        <dbReference type="SAM" id="MobiDB-lite"/>
    </source>
</evidence>
<dbReference type="AlphaFoldDB" id="A0A928VL74"/>
<dbReference type="Proteomes" id="UP000625316">
    <property type="component" value="Unassembled WGS sequence"/>
</dbReference>
<keyword evidence="1" id="KW-0001">2Fe-2S</keyword>
<feature type="domain" description="Rieske" evidence="7">
    <location>
        <begin position="40"/>
        <end position="141"/>
    </location>
</feature>
<keyword evidence="8" id="KW-0223">Dioxygenase</keyword>
<feature type="compositionally biased region" description="Low complexity" evidence="6">
    <location>
        <begin position="1"/>
        <end position="23"/>
    </location>
</feature>
<sequence length="356" mass="40131">MNLAQSQPAQPQQNQLQHPANPAEPQASTFNHPDRFIQGWYWVMPSRPLKCGQVQPVTILGRDLAVYRTAAGQVAIVDAYCPHMGAHLAEGCVDDEGLRCFFHNWRFDSQGVCTDIPYLGHALPIRITTWPVVEHYGLIWVWTGDAPPPPPPFVPELENVVWDVALGKPFVHNCHPNVLMVNAIDAHHFNTVHNFPIEIVFKNEVVNESAIMFSNTTRGGDESWLVRLIQPFYQHEGTYSMCYSYGSTGTVTLGPDFLHFYIVFALRLGPDGTTEGQPIFVTQRRSGVSGWLFNRVVLWLTQQVGNYFAKGDTKIFQTIKFDLKTPLKADQSILQFMHHVEGQQALQYGSWEAVTA</sequence>
<keyword evidence="9" id="KW-1185">Reference proteome</keyword>
<evidence type="ECO:0000313" key="9">
    <source>
        <dbReference type="Proteomes" id="UP000625316"/>
    </source>
</evidence>
<dbReference type="PANTHER" id="PTHR21266:SF60">
    <property type="entry name" value="3-KETOSTEROID-9-ALPHA-MONOOXYGENASE, OXYGENASE COMPONENT"/>
    <property type="match status" value="1"/>
</dbReference>
<evidence type="ECO:0000256" key="5">
    <source>
        <dbReference type="ARBA" id="ARBA00023014"/>
    </source>
</evidence>
<name>A0A928VL74_9CYAN</name>
<dbReference type="GO" id="GO:0051213">
    <property type="term" value="F:dioxygenase activity"/>
    <property type="evidence" value="ECO:0007669"/>
    <property type="project" value="UniProtKB-KW"/>
</dbReference>
<dbReference type="GO" id="GO:0016705">
    <property type="term" value="F:oxidoreductase activity, acting on paired donors, with incorporation or reduction of molecular oxygen"/>
    <property type="evidence" value="ECO:0007669"/>
    <property type="project" value="UniProtKB-ARBA"/>
</dbReference>
<evidence type="ECO:0000313" key="8">
    <source>
        <dbReference type="EMBL" id="MBE9029682.1"/>
    </source>
</evidence>
<organism evidence="8 9">
    <name type="scientific">Romeriopsis navalis LEGE 11480</name>
    <dbReference type="NCBI Taxonomy" id="2777977"/>
    <lineage>
        <taxon>Bacteria</taxon>
        <taxon>Bacillati</taxon>
        <taxon>Cyanobacteriota</taxon>
        <taxon>Cyanophyceae</taxon>
        <taxon>Leptolyngbyales</taxon>
        <taxon>Leptolyngbyaceae</taxon>
        <taxon>Romeriopsis</taxon>
        <taxon>Romeriopsis navalis</taxon>
    </lineage>
</organism>
<dbReference type="Gene3D" id="2.102.10.10">
    <property type="entry name" value="Rieske [2Fe-2S] iron-sulphur domain"/>
    <property type="match status" value="1"/>
</dbReference>
<gene>
    <name evidence="8" type="ORF">IQ266_08060</name>
</gene>
<reference evidence="8" key="1">
    <citation type="submission" date="2020-10" db="EMBL/GenBank/DDBJ databases">
        <authorList>
            <person name="Castelo-Branco R."/>
            <person name="Eusebio N."/>
            <person name="Adriana R."/>
            <person name="Vieira A."/>
            <person name="Brugerolle De Fraissinette N."/>
            <person name="Rezende De Castro R."/>
            <person name="Schneider M.P."/>
            <person name="Vasconcelos V."/>
            <person name="Leao P.N."/>
        </authorList>
    </citation>
    <scope>NUCLEOTIDE SEQUENCE</scope>
    <source>
        <strain evidence="8">LEGE 11480</strain>
    </source>
</reference>
<dbReference type="GO" id="GO:0004497">
    <property type="term" value="F:monooxygenase activity"/>
    <property type="evidence" value="ECO:0007669"/>
    <property type="project" value="UniProtKB-ARBA"/>
</dbReference>
<dbReference type="GO" id="GO:0046872">
    <property type="term" value="F:metal ion binding"/>
    <property type="evidence" value="ECO:0007669"/>
    <property type="project" value="UniProtKB-KW"/>
</dbReference>
<keyword evidence="5" id="KW-0411">Iron-sulfur</keyword>
<keyword evidence="2" id="KW-0479">Metal-binding</keyword>
<evidence type="ECO:0000256" key="2">
    <source>
        <dbReference type="ARBA" id="ARBA00022723"/>
    </source>
</evidence>
<dbReference type="InterPro" id="IPR050584">
    <property type="entry name" value="Cholesterol_7-desaturase"/>
</dbReference>
<keyword evidence="3" id="KW-0560">Oxidoreductase</keyword>
<dbReference type="SUPFAM" id="SSF55961">
    <property type="entry name" value="Bet v1-like"/>
    <property type="match status" value="1"/>
</dbReference>
<evidence type="ECO:0000256" key="3">
    <source>
        <dbReference type="ARBA" id="ARBA00023002"/>
    </source>
</evidence>
<comment type="caution">
    <text evidence="8">The sequence shown here is derived from an EMBL/GenBank/DDBJ whole genome shotgun (WGS) entry which is preliminary data.</text>
</comment>
<dbReference type="GO" id="GO:0051537">
    <property type="term" value="F:2 iron, 2 sulfur cluster binding"/>
    <property type="evidence" value="ECO:0007669"/>
    <property type="project" value="UniProtKB-KW"/>
</dbReference>
<accession>A0A928VL74</accession>
<keyword evidence="4" id="KW-0408">Iron</keyword>
<dbReference type="EMBL" id="JADEXQ010000020">
    <property type="protein sequence ID" value="MBE9029682.1"/>
    <property type="molecule type" value="Genomic_DNA"/>
</dbReference>
<evidence type="ECO:0000256" key="1">
    <source>
        <dbReference type="ARBA" id="ARBA00022714"/>
    </source>
</evidence>